<keyword evidence="5" id="KW-0472">Membrane</keyword>
<dbReference type="GO" id="GO:0005335">
    <property type="term" value="F:serotonin:sodium:chloride symporter activity"/>
    <property type="evidence" value="ECO:0007669"/>
    <property type="project" value="TreeGrafter"/>
</dbReference>
<evidence type="ECO:0000256" key="3">
    <source>
        <dbReference type="ARBA" id="ARBA00022692"/>
    </source>
</evidence>
<proteinExistence type="predicted"/>
<evidence type="ECO:0000313" key="8">
    <source>
        <dbReference type="Proteomes" id="UP000762676"/>
    </source>
</evidence>
<evidence type="ECO:0000313" key="7">
    <source>
        <dbReference type="EMBL" id="GFS09346.1"/>
    </source>
</evidence>
<name>A0AAV4IE66_9GAST</name>
<comment type="caution">
    <text evidence="7">The sequence shown here is derived from an EMBL/GenBank/DDBJ whole genome shotgun (WGS) entry which is preliminary data.</text>
</comment>
<keyword evidence="8" id="KW-1185">Reference proteome</keyword>
<keyword evidence="3" id="KW-0812">Transmembrane</keyword>
<dbReference type="PANTHER" id="PTHR23506:SF23">
    <property type="entry name" value="GH10249P"/>
    <property type="match status" value="1"/>
</dbReference>
<gene>
    <name evidence="7" type="ORF">ElyMa_006618900</name>
</gene>
<keyword evidence="2" id="KW-0813">Transport</keyword>
<evidence type="ECO:0000256" key="5">
    <source>
        <dbReference type="ARBA" id="ARBA00023136"/>
    </source>
</evidence>
<dbReference type="Gene3D" id="1.20.1250.20">
    <property type="entry name" value="MFS general substrate transporter like domains"/>
    <property type="match status" value="1"/>
</dbReference>
<dbReference type="InterPro" id="IPR050930">
    <property type="entry name" value="MFS_Vesicular_Transporter"/>
</dbReference>
<dbReference type="GO" id="GO:0015842">
    <property type="term" value="P:aminergic neurotransmitter loading into synaptic vesicle"/>
    <property type="evidence" value="ECO:0007669"/>
    <property type="project" value="TreeGrafter"/>
</dbReference>
<keyword evidence="4" id="KW-1133">Transmembrane helix</keyword>
<accession>A0AAV4IE66</accession>
<dbReference type="InterPro" id="IPR036259">
    <property type="entry name" value="MFS_trans_sf"/>
</dbReference>
<evidence type="ECO:0000256" key="2">
    <source>
        <dbReference type="ARBA" id="ARBA00022448"/>
    </source>
</evidence>
<dbReference type="EMBL" id="BMAT01013288">
    <property type="protein sequence ID" value="GFS09346.1"/>
    <property type="molecule type" value="Genomic_DNA"/>
</dbReference>
<evidence type="ECO:0000256" key="6">
    <source>
        <dbReference type="SAM" id="MobiDB-lite"/>
    </source>
</evidence>
<organism evidence="7 8">
    <name type="scientific">Elysia marginata</name>
    <dbReference type="NCBI Taxonomy" id="1093978"/>
    <lineage>
        <taxon>Eukaryota</taxon>
        <taxon>Metazoa</taxon>
        <taxon>Spiralia</taxon>
        <taxon>Lophotrochozoa</taxon>
        <taxon>Mollusca</taxon>
        <taxon>Gastropoda</taxon>
        <taxon>Heterobranchia</taxon>
        <taxon>Euthyneura</taxon>
        <taxon>Panpulmonata</taxon>
        <taxon>Sacoglossa</taxon>
        <taxon>Placobranchoidea</taxon>
        <taxon>Plakobranchidae</taxon>
        <taxon>Elysia</taxon>
    </lineage>
</organism>
<sequence length="169" mass="19302">MRRWRTSTKEEEDDDDDHHHHHHHYDEDDDGNDEVFNFFNRLGKSITDAAIMPLLALLVELRHEAFYGCVYAVVQLAVCLAYFIGPSVAGLLVSIVGFPWLMRGMALINIIYCPLCYLLNKVPIEAEDGKLLSKTPPLGSKLYTTEQPEIVTEIDEARVFYGRLCEDDD</sequence>
<evidence type="ECO:0000256" key="1">
    <source>
        <dbReference type="ARBA" id="ARBA00004141"/>
    </source>
</evidence>
<reference evidence="7 8" key="1">
    <citation type="journal article" date="2021" name="Elife">
        <title>Chloroplast acquisition without the gene transfer in kleptoplastic sea slugs, Plakobranchus ocellatus.</title>
        <authorList>
            <person name="Maeda T."/>
            <person name="Takahashi S."/>
            <person name="Yoshida T."/>
            <person name="Shimamura S."/>
            <person name="Takaki Y."/>
            <person name="Nagai Y."/>
            <person name="Toyoda A."/>
            <person name="Suzuki Y."/>
            <person name="Arimoto A."/>
            <person name="Ishii H."/>
            <person name="Satoh N."/>
            <person name="Nishiyama T."/>
            <person name="Hasebe M."/>
            <person name="Maruyama T."/>
            <person name="Minagawa J."/>
            <person name="Obokata J."/>
            <person name="Shigenobu S."/>
        </authorList>
    </citation>
    <scope>NUCLEOTIDE SEQUENCE [LARGE SCALE GENOMIC DNA]</scope>
</reference>
<dbReference type="AlphaFoldDB" id="A0AAV4IE66"/>
<dbReference type="PANTHER" id="PTHR23506">
    <property type="entry name" value="GH10249P"/>
    <property type="match status" value="1"/>
</dbReference>
<dbReference type="GO" id="GO:0030672">
    <property type="term" value="C:synaptic vesicle membrane"/>
    <property type="evidence" value="ECO:0007669"/>
    <property type="project" value="TreeGrafter"/>
</dbReference>
<feature type="region of interest" description="Disordered" evidence="6">
    <location>
        <begin position="1"/>
        <end position="29"/>
    </location>
</feature>
<dbReference type="GO" id="GO:0043195">
    <property type="term" value="C:terminal bouton"/>
    <property type="evidence" value="ECO:0007669"/>
    <property type="project" value="TreeGrafter"/>
</dbReference>
<protein>
    <submittedName>
        <fullName evidence="7">Vesicular amine transporter 1</fullName>
    </submittedName>
</protein>
<dbReference type="Proteomes" id="UP000762676">
    <property type="component" value="Unassembled WGS sequence"/>
</dbReference>
<evidence type="ECO:0000256" key="4">
    <source>
        <dbReference type="ARBA" id="ARBA00022989"/>
    </source>
</evidence>
<dbReference type="SUPFAM" id="SSF103473">
    <property type="entry name" value="MFS general substrate transporter"/>
    <property type="match status" value="1"/>
</dbReference>
<comment type="subcellular location">
    <subcellularLocation>
        <location evidence="1">Membrane</location>
        <topology evidence="1">Multi-pass membrane protein</topology>
    </subcellularLocation>
</comment>